<dbReference type="SUPFAM" id="SSF53822">
    <property type="entry name" value="Periplasmic binding protein-like I"/>
    <property type="match status" value="1"/>
</dbReference>
<evidence type="ECO:0008006" key="3">
    <source>
        <dbReference type="Google" id="ProtNLM"/>
    </source>
</evidence>
<proteinExistence type="predicted"/>
<evidence type="ECO:0000313" key="1">
    <source>
        <dbReference type="EMBL" id="TFV95205.1"/>
    </source>
</evidence>
<name>A0A4Y9QW65_9MICO</name>
<dbReference type="AlphaFoldDB" id="A0A4Y9QW65"/>
<sequence>MDRGSGSGSTTASGANADLAADVAQLQEPLDAYPVPTEPIPGAAALAGETVYYIPISLQAPQFGVTQQALTDALNTVGMNIQVCDGKGTPTDIGACIIQATEADAASIITDAIPYGLGQNAFDAAQAAGIPVIISNQVPDAAHPASPTLAYIATAGSAMQVALSQWIALDSGGDADVLINQSTDGSSSAVYTAAGEEEFARVCADCTVAVNEVSTSTFTLVPSSTSSELLRNPDIGYVFSQYEQFLQPTQTGVQQAGLADSIKGLTGAAQLGALQMLASDNFLYAAAAQASAFQGWVDADAAIRLSLDLELPEYTIPVRLFTRDSIGGVPLTEEAQRSGEWFGPTTYTKDFTELWMAG</sequence>
<protein>
    <recommendedName>
        <fullName evidence="3">Sugar ABC transporter substrate-binding protein</fullName>
    </recommendedName>
</protein>
<organism evidence="1 2">
    <name type="scientific">Orlajensenia leifsoniae</name>
    <dbReference type="NCBI Taxonomy" id="2561933"/>
    <lineage>
        <taxon>Bacteria</taxon>
        <taxon>Bacillati</taxon>
        <taxon>Actinomycetota</taxon>
        <taxon>Actinomycetes</taxon>
        <taxon>Micrococcales</taxon>
        <taxon>Microbacteriaceae</taxon>
        <taxon>Orlajensenia</taxon>
    </lineage>
</organism>
<dbReference type="EMBL" id="SPQZ01000007">
    <property type="protein sequence ID" value="TFV95205.1"/>
    <property type="molecule type" value="Genomic_DNA"/>
</dbReference>
<dbReference type="Proteomes" id="UP000298127">
    <property type="component" value="Unassembled WGS sequence"/>
</dbReference>
<keyword evidence="2" id="KW-1185">Reference proteome</keyword>
<reference evidence="1 2" key="1">
    <citation type="journal article" date="2018" name="J. Microbiol.">
        <title>Leifsonia flava sp. nov., a novel actinobacterium isolated from the rhizosphere of Aquilegia viridiflora.</title>
        <authorList>
            <person name="Cai Y."/>
            <person name="Tao W.Z."/>
            <person name="Ma Y.J."/>
            <person name="Cheng J."/>
            <person name="Zhang M.Y."/>
            <person name="Zhang Y.X."/>
        </authorList>
    </citation>
    <scope>NUCLEOTIDE SEQUENCE [LARGE SCALE GENOMIC DNA]</scope>
    <source>
        <strain evidence="1 2">SYP-B2174</strain>
    </source>
</reference>
<dbReference type="InterPro" id="IPR028082">
    <property type="entry name" value="Peripla_BP_I"/>
</dbReference>
<comment type="caution">
    <text evidence="1">The sequence shown here is derived from an EMBL/GenBank/DDBJ whole genome shotgun (WGS) entry which is preliminary data.</text>
</comment>
<dbReference type="Gene3D" id="3.40.50.2300">
    <property type="match status" value="2"/>
</dbReference>
<gene>
    <name evidence="1" type="ORF">E4M00_16050</name>
</gene>
<evidence type="ECO:0000313" key="2">
    <source>
        <dbReference type="Proteomes" id="UP000298127"/>
    </source>
</evidence>
<accession>A0A4Y9QW65</accession>